<evidence type="ECO:0000256" key="1">
    <source>
        <dbReference type="SAM" id="MobiDB-lite"/>
    </source>
</evidence>
<dbReference type="Proteomes" id="UP000324222">
    <property type="component" value="Unassembled WGS sequence"/>
</dbReference>
<sequence length="71" mass="7911">MTQADERQGRGEAAAGQRSVFRGQLRHENFYIFKSNFIKHSTSTSPPLLTPPQRHPLPHSSSITTNNPPIA</sequence>
<accession>A0A5B7D3T2</accession>
<dbReference type="AlphaFoldDB" id="A0A5B7D3T2"/>
<feature type="region of interest" description="Disordered" evidence="1">
    <location>
        <begin position="1"/>
        <end position="20"/>
    </location>
</feature>
<evidence type="ECO:0000313" key="3">
    <source>
        <dbReference type="Proteomes" id="UP000324222"/>
    </source>
</evidence>
<comment type="caution">
    <text evidence="2">The sequence shown here is derived from an EMBL/GenBank/DDBJ whole genome shotgun (WGS) entry which is preliminary data.</text>
</comment>
<gene>
    <name evidence="2" type="ORF">E2C01_009009</name>
</gene>
<evidence type="ECO:0000313" key="2">
    <source>
        <dbReference type="EMBL" id="MPC16188.1"/>
    </source>
</evidence>
<name>A0A5B7D3T2_PORTR</name>
<protein>
    <submittedName>
        <fullName evidence="2">Uncharacterized protein</fullName>
    </submittedName>
</protein>
<feature type="compositionally biased region" description="Basic and acidic residues" evidence="1">
    <location>
        <begin position="1"/>
        <end position="10"/>
    </location>
</feature>
<organism evidence="2 3">
    <name type="scientific">Portunus trituberculatus</name>
    <name type="common">Swimming crab</name>
    <name type="synonym">Neptunus trituberculatus</name>
    <dbReference type="NCBI Taxonomy" id="210409"/>
    <lineage>
        <taxon>Eukaryota</taxon>
        <taxon>Metazoa</taxon>
        <taxon>Ecdysozoa</taxon>
        <taxon>Arthropoda</taxon>
        <taxon>Crustacea</taxon>
        <taxon>Multicrustacea</taxon>
        <taxon>Malacostraca</taxon>
        <taxon>Eumalacostraca</taxon>
        <taxon>Eucarida</taxon>
        <taxon>Decapoda</taxon>
        <taxon>Pleocyemata</taxon>
        <taxon>Brachyura</taxon>
        <taxon>Eubrachyura</taxon>
        <taxon>Portunoidea</taxon>
        <taxon>Portunidae</taxon>
        <taxon>Portuninae</taxon>
        <taxon>Portunus</taxon>
    </lineage>
</organism>
<keyword evidence="3" id="KW-1185">Reference proteome</keyword>
<feature type="region of interest" description="Disordered" evidence="1">
    <location>
        <begin position="41"/>
        <end position="71"/>
    </location>
</feature>
<feature type="compositionally biased region" description="Polar residues" evidence="1">
    <location>
        <begin position="59"/>
        <end position="71"/>
    </location>
</feature>
<proteinExistence type="predicted"/>
<dbReference type="EMBL" id="VSRR010000485">
    <property type="protein sequence ID" value="MPC16188.1"/>
    <property type="molecule type" value="Genomic_DNA"/>
</dbReference>
<reference evidence="2 3" key="1">
    <citation type="submission" date="2019-05" db="EMBL/GenBank/DDBJ databases">
        <title>Another draft genome of Portunus trituberculatus and its Hox gene families provides insights of decapod evolution.</title>
        <authorList>
            <person name="Jeong J.-H."/>
            <person name="Song I."/>
            <person name="Kim S."/>
            <person name="Choi T."/>
            <person name="Kim D."/>
            <person name="Ryu S."/>
            <person name="Kim W."/>
        </authorList>
    </citation>
    <scope>NUCLEOTIDE SEQUENCE [LARGE SCALE GENOMIC DNA]</scope>
    <source>
        <tissue evidence="2">Muscle</tissue>
    </source>
</reference>